<dbReference type="Gene3D" id="3.40.50.1820">
    <property type="entry name" value="alpha/beta hydrolase"/>
    <property type="match status" value="1"/>
</dbReference>
<keyword evidence="11 14" id="KW-0472">Membrane</keyword>
<dbReference type="Proteomes" id="UP001383192">
    <property type="component" value="Unassembled WGS sequence"/>
</dbReference>
<evidence type="ECO:0000313" key="18">
    <source>
        <dbReference type="Proteomes" id="UP001383192"/>
    </source>
</evidence>
<comment type="caution">
    <text evidence="17">The sequence shown here is derived from an EMBL/GenBank/DDBJ whole genome shotgun (WGS) entry which is preliminary data.</text>
</comment>
<name>A0AAW0B9D6_9AGAR</name>
<dbReference type="GO" id="GO:0005774">
    <property type="term" value="C:vacuolar membrane"/>
    <property type="evidence" value="ECO:0007669"/>
    <property type="project" value="UniProtKB-SubCell"/>
</dbReference>
<keyword evidence="18" id="KW-1185">Reference proteome</keyword>
<keyword evidence="8" id="KW-0720">Serine protease</keyword>
<feature type="compositionally biased region" description="Low complexity" evidence="13">
    <location>
        <begin position="19"/>
        <end position="32"/>
    </location>
</feature>
<dbReference type="Pfam" id="PF00326">
    <property type="entry name" value="Peptidase_S9"/>
    <property type="match status" value="1"/>
</dbReference>
<feature type="compositionally biased region" description="Polar residues" evidence="13">
    <location>
        <begin position="1"/>
        <end position="14"/>
    </location>
</feature>
<evidence type="ECO:0000256" key="14">
    <source>
        <dbReference type="SAM" id="Phobius"/>
    </source>
</evidence>
<evidence type="ECO:0000256" key="2">
    <source>
        <dbReference type="ARBA" id="ARBA00006150"/>
    </source>
</evidence>
<dbReference type="SUPFAM" id="SSF82171">
    <property type="entry name" value="DPP6 N-terminal domain-like"/>
    <property type="match status" value="1"/>
</dbReference>
<dbReference type="GO" id="GO:0005886">
    <property type="term" value="C:plasma membrane"/>
    <property type="evidence" value="ECO:0007669"/>
    <property type="project" value="TreeGrafter"/>
</dbReference>
<organism evidence="17 18">
    <name type="scientific">Paramarasmius palmivorus</name>
    <dbReference type="NCBI Taxonomy" id="297713"/>
    <lineage>
        <taxon>Eukaryota</taxon>
        <taxon>Fungi</taxon>
        <taxon>Dikarya</taxon>
        <taxon>Basidiomycota</taxon>
        <taxon>Agaricomycotina</taxon>
        <taxon>Agaricomycetes</taxon>
        <taxon>Agaricomycetidae</taxon>
        <taxon>Agaricales</taxon>
        <taxon>Marasmiineae</taxon>
        <taxon>Marasmiaceae</taxon>
        <taxon>Paramarasmius</taxon>
    </lineage>
</organism>
<keyword evidence="4" id="KW-0926">Vacuole</keyword>
<sequence length="755" mass="83702">MAGNYTYSSLSTTPEDSDSVSTIAPSTTSTSTVHKKSPLPTYYGDGPFDAPSSDSDTEEDDELLEKPASPGIAESQIPKKRPSGLKYLITTIVALLLLSCVIGLFAAKSYTSPSRIYMDALYNGTFYADRVSVEWVAEAGDGVFSVDNGTHITLVDLNKPEAERTSVLVDKRDLKDEQGRQLNINGWWLSPSSTHILLRADWLKQWRHSSHGNFYIHSLESKTTHPITPPSNPPVTAYAEWSSSSTTNSLVFVKENDLYYLPTAEPSTQPIRITDTGNATRFNGVPDWVYEEEVFSADSALWWAPGGERLVYLEFDETEVPEYTFPIYNPSSSPYEVHPYTEEIVMRYPKPGYPNPIVRVHLLSLGQGTFEDVVLDWSDRMPLNDSVIQEIAWVTDKQLLMKEVNRNADDGRVLFYDFNTASTGKVVRKLGKDGEEGDEGWIESSQNIYPIEGGYLDIVPTKEGFNHIALFSPPDAQEPRWITGGEWEVVNGVRAVVNDTVFFEGTKQSSIERHLYSASLSLSKGKDVQEPTWLTKSYVQAAGLEGEGAVERGYFSTAFSPGGGFYVLSYQGPSVPWQSVLKTPTQQGGDDWEFVLTTNERLGNVTLEYESPTYVYGSITIDGYELNTVELLPPHSDLSGRTKYPVLFHVYGGPASQTVDTRWSRAWRDYVVCGLGYVLVVVDGRGTGFKGRKLRNPVKNNLGFWEGKDQVGGARAPSDPLHVPALSPLGSSYISNGDQVAAALKYERIAGEEER</sequence>
<evidence type="ECO:0000256" key="1">
    <source>
        <dbReference type="ARBA" id="ARBA00004576"/>
    </source>
</evidence>
<evidence type="ECO:0000256" key="5">
    <source>
        <dbReference type="ARBA" id="ARBA00022670"/>
    </source>
</evidence>
<dbReference type="GO" id="GO:0006508">
    <property type="term" value="P:proteolysis"/>
    <property type="evidence" value="ECO:0007669"/>
    <property type="project" value="UniProtKB-KW"/>
</dbReference>
<dbReference type="PANTHER" id="PTHR11731">
    <property type="entry name" value="PROTEASE FAMILY S9B,C DIPEPTIDYL-PEPTIDASE IV-RELATED"/>
    <property type="match status" value="1"/>
</dbReference>
<feature type="transmembrane region" description="Helical" evidence="14">
    <location>
        <begin position="87"/>
        <end position="107"/>
    </location>
</feature>
<comment type="similarity">
    <text evidence="2">Belongs to the peptidase S9B family.</text>
</comment>
<protein>
    <submittedName>
        <fullName evidence="17">Dipeptidyl peptidase 4</fullName>
        <ecNumber evidence="17">3.4.14.5</ecNumber>
    </submittedName>
</protein>
<comment type="subcellular location">
    <subcellularLocation>
        <location evidence="1">Vacuole membrane</location>
        <topology evidence="1">Single-pass type II membrane protein</topology>
    </subcellularLocation>
</comment>
<keyword evidence="3" id="KW-0031">Aminopeptidase</keyword>
<evidence type="ECO:0000313" key="17">
    <source>
        <dbReference type="EMBL" id="KAK7022892.1"/>
    </source>
</evidence>
<evidence type="ECO:0000256" key="3">
    <source>
        <dbReference type="ARBA" id="ARBA00022438"/>
    </source>
</evidence>
<evidence type="ECO:0000259" key="15">
    <source>
        <dbReference type="Pfam" id="PF00326"/>
    </source>
</evidence>
<evidence type="ECO:0000256" key="10">
    <source>
        <dbReference type="ARBA" id="ARBA00022989"/>
    </source>
</evidence>
<dbReference type="EMBL" id="JAYKXP010000144">
    <property type="protein sequence ID" value="KAK7022892.1"/>
    <property type="molecule type" value="Genomic_DNA"/>
</dbReference>
<feature type="domain" description="Peptidase S9 prolyl oligopeptidase catalytic" evidence="15">
    <location>
        <begin position="664"/>
        <end position="716"/>
    </location>
</feature>
<gene>
    <name evidence="17" type="primary">dpp4</name>
    <name evidence="17" type="ORF">VNI00_016879</name>
</gene>
<accession>A0AAW0B9D6</accession>
<keyword evidence="5" id="KW-0645">Protease</keyword>
<feature type="domain" description="Dipeptidylpeptidase IV N-terminal" evidence="16">
    <location>
        <begin position="190"/>
        <end position="577"/>
    </location>
</feature>
<evidence type="ECO:0000256" key="6">
    <source>
        <dbReference type="ARBA" id="ARBA00022692"/>
    </source>
</evidence>
<dbReference type="EC" id="3.4.14.5" evidence="17"/>
<evidence type="ECO:0000256" key="9">
    <source>
        <dbReference type="ARBA" id="ARBA00022968"/>
    </source>
</evidence>
<keyword evidence="12" id="KW-0325">Glycoprotein</keyword>
<keyword evidence="10 14" id="KW-1133">Transmembrane helix</keyword>
<proteinExistence type="inferred from homology"/>
<dbReference type="InterPro" id="IPR050278">
    <property type="entry name" value="Serine_Prot_S9B/DPPIV"/>
</dbReference>
<dbReference type="GO" id="GO:0008236">
    <property type="term" value="F:serine-type peptidase activity"/>
    <property type="evidence" value="ECO:0007669"/>
    <property type="project" value="UniProtKB-KW"/>
</dbReference>
<dbReference type="GO" id="GO:0008239">
    <property type="term" value="F:dipeptidyl-peptidase activity"/>
    <property type="evidence" value="ECO:0007669"/>
    <property type="project" value="UniProtKB-EC"/>
</dbReference>
<keyword evidence="7 17" id="KW-0378">Hydrolase</keyword>
<dbReference type="SUPFAM" id="SSF53474">
    <property type="entry name" value="alpha/beta-Hydrolases"/>
    <property type="match status" value="1"/>
</dbReference>
<evidence type="ECO:0000256" key="12">
    <source>
        <dbReference type="ARBA" id="ARBA00023180"/>
    </source>
</evidence>
<evidence type="ECO:0000259" key="16">
    <source>
        <dbReference type="Pfam" id="PF00930"/>
    </source>
</evidence>
<evidence type="ECO:0000256" key="4">
    <source>
        <dbReference type="ARBA" id="ARBA00022554"/>
    </source>
</evidence>
<dbReference type="PANTHER" id="PTHR11731:SF200">
    <property type="entry name" value="DIPEPTIDYL PEPTIDASE 10, ISOFORM B"/>
    <property type="match status" value="1"/>
</dbReference>
<reference evidence="17 18" key="1">
    <citation type="submission" date="2024-01" db="EMBL/GenBank/DDBJ databases">
        <title>A draft genome for a cacao thread blight-causing isolate of Paramarasmius palmivorus.</title>
        <authorList>
            <person name="Baruah I.K."/>
            <person name="Bukari Y."/>
            <person name="Amoako-Attah I."/>
            <person name="Meinhardt L.W."/>
            <person name="Bailey B.A."/>
            <person name="Cohen S.P."/>
        </authorList>
    </citation>
    <scope>NUCLEOTIDE SEQUENCE [LARGE SCALE GENOMIC DNA]</scope>
    <source>
        <strain evidence="17 18">GH-12</strain>
    </source>
</reference>
<dbReference type="InterPro" id="IPR001375">
    <property type="entry name" value="Peptidase_S9_cat"/>
</dbReference>
<evidence type="ECO:0000256" key="7">
    <source>
        <dbReference type="ARBA" id="ARBA00022801"/>
    </source>
</evidence>
<evidence type="ECO:0000256" key="11">
    <source>
        <dbReference type="ARBA" id="ARBA00023136"/>
    </source>
</evidence>
<feature type="region of interest" description="Disordered" evidence="13">
    <location>
        <begin position="1"/>
        <end position="77"/>
    </location>
</feature>
<dbReference type="GO" id="GO:0004177">
    <property type="term" value="F:aminopeptidase activity"/>
    <property type="evidence" value="ECO:0007669"/>
    <property type="project" value="UniProtKB-KW"/>
</dbReference>
<dbReference type="AlphaFoldDB" id="A0AAW0B9D6"/>
<evidence type="ECO:0000256" key="13">
    <source>
        <dbReference type="SAM" id="MobiDB-lite"/>
    </source>
</evidence>
<dbReference type="InterPro" id="IPR029058">
    <property type="entry name" value="AB_hydrolase_fold"/>
</dbReference>
<evidence type="ECO:0000256" key="8">
    <source>
        <dbReference type="ARBA" id="ARBA00022825"/>
    </source>
</evidence>
<dbReference type="Gene3D" id="2.140.10.30">
    <property type="entry name" value="Dipeptidylpeptidase IV, N-terminal domain"/>
    <property type="match status" value="1"/>
</dbReference>
<dbReference type="InterPro" id="IPR002469">
    <property type="entry name" value="Peptidase_S9B_N"/>
</dbReference>
<dbReference type="Pfam" id="PF00930">
    <property type="entry name" value="DPPIV_N"/>
    <property type="match status" value="1"/>
</dbReference>
<keyword evidence="6 14" id="KW-0812">Transmembrane</keyword>
<keyword evidence="9" id="KW-0735">Signal-anchor</keyword>